<reference evidence="1" key="1">
    <citation type="submission" date="2020-05" db="EMBL/GenBank/DDBJ databases">
        <authorList>
            <person name="Chiriac C."/>
            <person name="Salcher M."/>
            <person name="Ghai R."/>
            <person name="Kavagutti S V."/>
        </authorList>
    </citation>
    <scope>NUCLEOTIDE SEQUENCE</scope>
</reference>
<accession>A0A6J5RCI1</accession>
<sequence>MGLIPQSAEKFRKALEDYAREMGLGMDEAGVVGAGELCKAALNLTPPMVEAGGQGLSKGAKDAGYNAVSRDVKQLFVAKDDRKAGAVGVALNKLKGAIKANDRGKFERIRQQATLQKSNLINSVTQKIMHDSDPARAYAKARNLFNLSNPFTNIDPREVVTDIRKIHLANRYISGQGRMRVSKGKGTYLGKYVVESKAALDAYIEQTQMHVGFIKSGWWQVLSTLPKVGGKNVYKGSDVPVWVKRHAGTGYSTLMRNQNGIYIRIGNSVGDNDNQASKNNVHGIAMAEAMAHLFARIEQKQSREREKWNSNS</sequence>
<proteinExistence type="predicted"/>
<name>A0A6J5RCI1_9CAUD</name>
<organism evidence="1">
    <name type="scientific">uncultured Caudovirales phage</name>
    <dbReference type="NCBI Taxonomy" id="2100421"/>
    <lineage>
        <taxon>Viruses</taxon>
        <taxon>Duplodnaviria</taxon>
        <taxon>Heunggongvirae</taxon>
        <taxon>Uroviricota</taxon>
        <taxon>Caudoviricetes</taxon>
        <taxon>Peduoviridae</taxon>
        <taxon>Maltschvirus</taxon>
        <taxon>Maltschvirus maltsch</taxon>
    </lineage>
</organism>
<gene>
    <name evidence="1" type="ORF">UFOVP1233_2</name>
</gene>
<evidence type="ECO:0000313" key="1">
    <source>
        <dbReference type="EMBL" id="CAB4192087.1"/>
    </source>
</evidence>
<protein>
    <submittedName>
        <fullName evidence="1">Uncharacterized protein</fullName>
    </submittedName>
</protein>
<dbReference type="EMBL" id="LR797187">
    <property type="protein sequence ID" value="CAB4192087.1"/>
    <property type="molecule type" value="Genomic_DNA"/>
</dbReference>